<evidence type="ECO:0000313" key="2">
    <source>
        <dbReference type="Proteomes" id="UP000810207"/>
    </source>
</evidence>
<dbReference type="EMBL" id="JAGIKV010000001">
    <property type="protein sequence ID" value="MBP2243814.1"/>
    <property type="molecule type" value="Genomic_DNA"/>
</dbReference>
<gene>
    <name evidence="1" type="ORF">J2Z28_000419</name>
</gene>
<comment type="caution">
    <text evidence="1">The sequence shown here is derived from an EMBL/GenBank/DDBJ whole genome shotgun (WGS) entry which is preliminary data.</text>
</comment>
<evidence type="ECO:0000313" key="1">
    <source>
        <dbReference type="EMBL" id="MBP2243814.1"/>
    </source>
</evidence>
<evidence type="ECO:0008006" key="3">
    <source>
        <dbReference type="Google" id="ProtNLM"/>
    </source>
</evidence>
<name>A0ABS4RM79_PAEXY</name>
<proteinExistence type="predicted"/>
<keyword evidence="2" id="KW-1185">Reference proteome</keyword>
<reference evidence="1 2" key="1">
    <citation type="submission" date="2021-03" db="EMBL/GenBank/DDBJ databases">
        <title>Genomic Encyclopedia of Type Strains, Phase IV (KMG-IV): sequencing the most valuable type-strain genomes for metagenomic binning, comparative biology and taxonomic classification.</title>
        <authorList>
            <person name="Goeker M."/>
        </authorList>
    </citation>
    <scope>NUCLEOTIDE SEQUENCE [LARGE SCALE GENOMIC DNA]</scope>
    <source>
        <strain evidence="1 2">DSM 21292</strain>
    </source>
</reference>
<sequence length="120" mass="14036">MRGNKYGAKKTVKDGITFDSMMEAERYRMLMLLERGGVISELTLQPVFQLVEPFTKMGKKKRGIKYTADFMYKQDGQTIVEDVKGFAARDFSLRRTLFDMRNPELILKLVTKKNGRWEEK</sequence>
<organism evidence="1 2">
    <name type="scientific">Paenibacillus xylanexedens</name>
    <dbReference type="NCBI Taxonomy" id="528191"/>
    <lineage>
        <taxon>Bacteria</taxon>
        <taxon>Bacillati</taxon>
        <taxon>Bacillota</taxon>
        <taxon>Bacilli</taxon>
        <taxon>Bacillales</taxon>
        <taxon>Paenibacillaceae</taxon>
        <taxon>Paenibacillus</taxon>
    </lineage>
</organism>
<dbReference type="InterPro" id="IPR009414">
    <property type="entry name" value="DUF1064"/>
</dbReference>
<dbReference type="RefSeq" id="WP_211080981.1">
    <property type="nucleotide sequence ID" value="NZ_CBCSLC010000013.1"/>
</dbReference>
<accession>A0ABS4RM79</accession>
<dbReference type="Proteomes" id="UP000810207">
    <property type="component" value="Unassembled WGS sequence"/>
</dbReference>
<protein>
    <recommendedName>
        <fullName evidence="3">DUF1064 domain-containing protein</fullName>
    </recommendedName>
</protein>
<dbReference type="Pfam" id="PF06356">
    <property type="entry name" value="DUF1064"/>
    <property type="match status" value="1"/>
</dbReference>